<name>A0A085MQ77_9BILA</name>
<gene>
    <name evidence="2" type="ORF">M514_28448</name>
</gene>
<keyword evidence="1" id="KW-0812">Transmembrane</keyword>
<accession>A0A085MQ77</accession>
<evidence type="ECO:0000313" key="2">
    <source>
        <dbReference type="EMBL" id="KFD59373.1"/>
    </source>
</evidence>
<keyword evidence="1" id="KW-1133">Transmembrane helix</keyword>
<sequence>MFVVPCKKTKKLCRYGLSKMQDEFGLQWYGMKTENTTQALDQSVTSLIDSKPENQERYSIFCEKRRKNKNIISIIFASILLIGGISAGVALSVAAGATLGIFVIFCIAANGMFAIGAALYNRFAE</sequence>
<feature type="transmembrane region" description="Helical" evidence="1">
    <location>
        <begin position="71"/>
        <end position="93"/>
    </location>
</feature>
<keyword evidence="1" id="KW-0472">Membrane</keyword>
<dbReference type="EMBL" id="KL368051">
    <property type="protein sequence ID" value="KFD59373.1"/>
    <property type="molecule type" value="Genomic_DNA"/>
</dbReference>
<protein>
    <submittedName>
        <fullName evidence="2">Uncharacterized protein</fullName>
    </submittedName>
</protein>
<dbReference type="Proteomes" id="UP000030758">
    <property type="component" value="Unassembled WGS sequence"/>
</dbReference>
<proteinExistence type="predicted"/>
<dbReference type="AlphaFoldDB" id="A0A085MQ77"/>
<evidence type="ECO:0000256" key="1">
    <source>
        <dbReference type="SAM" id="Phobius"/>
    </source>
</evidence>
<feature type="transmembrane region" description="Helical" evidence="1">
    <location>
        <begin position="99"/>
        <end position="120"/>
    </location>
</feature>
<reference evidence="2" key="1">
    <citation type="journal article" date="2014" name="Nat. Genet.">
        <title>Genome and transcriptome of the porcine whipworm Trichuris suis.</title>
        <authorList>
            <person name="Jex A.R."/>
            <person name="Nejsum P."/>
            <person name="Schwarz E.M."/>
            <person name="Hu L."/>
            <person name="Young N.D."/>
            <person name="Hall R.S."/>
            <person name="Korhonen P.K."/>
            <person name="Liao S."/>
            <person name="Thamsborg S."/>
            <person name="Xia J."/>
            <person name="Xu P."/>
            <person name="Wang S."/>
            <person name="Scheerlinck J.P."/>
            <person name="Hofmann A."/>
            <person name="Sternberg P.W."/>
            <person name="Wang J."/>
            <person name="Gasser R.B."/>
        </authorList>
    </citation>
    <scope>NUCLEOTIDE SEQUENCE [LARGE SCALE GENOMIC DNA]</scope>
    <source>
        <strain evidence="2">DCEP-RM93F</strain>
    </source>
</reference>
<organism evidence="2">
    <name type="scientific">Trichuris suis</name>
    <name type="common">pig whipworm</name>
    <dbReference type="NCBI Taxonomy" id="68888"/>
    <lineage>
        <taxon>Eukaryota</taxon>
        <taxon>Metazoa</taxon>
        <taxon>Ecdysozoa</taxon>
        <taxon>Nematoda</taxon>
        <taxon>Enoplea</taxon>
        <taxon>Dorylaimia</taxon>
        <taxon>Trichinellida</taxon>
        <taxon>Trichuridae</taxon>
        <taxon>Trichuris</taxon>
    </lineage>
</organism>